<dbReference type="Pfam" id="PF13855">
    <property type="entry name" value="LRR_8"/>
    <property type="match status" value="1"/>
</dbReference>
<dbReference type="SUPFAM" id="SSF52047">
    <property type="entry name" value="RNI-like"/>
    <property type="match status" value="1"/>
</dbReference>
<reference evidence="6" key="1">
    <citation type="submission" date="2017-02" db="UniProtKB">
        <authorList>
            <consortium name="WormBaseParasite"/>
        </authorList>
    </citation>
    <scope>IDENTIFICATION</scope>
</reference>
<dbReference type="Proteomes" id="UP000038045">
    <property type="component" value="Unplaced"/>
</dbReference>
<dbReference type="PANTHER" id="PTHR48051">
    <property type="match status" value="1"/>
</dbReference>
<keyword evidence="5" id="KW-1185">Reference proteome</keyword>
<protein>
    <submittedName>
        <fullName evidence="6">Leucine-rich repeat protein 1</fullName>
    </submittedName>
</protein>
<feature type="domain" description="PIF1/LRR1 pleckstrin homology" evidence="4">
    <location>
        <begin position="10"/>
        <end position="113"/>
    </location>
</feature>
<dbReference type="InterPro" id="IPR001611">
    <property type="entry name" value="Leu-rich_rpt"/>
</dbReference>
<dbReference type="InterPro" id="IPR057437">
    <property type="entry name" value="PIF1/LRR1_PH"/>
</dbReference>
<proteinExistence type="predicted"/>
<evidence type="ECO:0000256" key="1">
    <source>
        <dbReference type="ARBA" id="ARBA00022614"/>
    </source>
</evidence>
<dbReference type="Gene3D" id="3.80.10.10">
    <property type="entry name" value="Ribonuclease Inhibitor"/>
    <property type="match status" value="1"/>
</dbReference>
<dbReference type="Pfam" id="PF25344">
    <property type="entry name" value="PH_LRR1"/>
    <property type="match status" value="1"/>
</dbReference>
<keyword evidence="2" id="KW-0677">Repeat</keyword>
<keyword evidence="3" id="KW-0539">Nucleus</keyword>
<name>A0A0N4ZYD5_PARTI</name>
<accession>A0A0N4ZYD5</accession>
<evidence type="ECO:0000313" key="6">
    <source>
        <dbReference type="WBParaSite" id="PTRK_0001380600.1"/>
    </source>
</evidence>
<dbReference type="GO" id="GO:0005737">
    <property type="term" value="C:cytoplasm"/>
    <property type="evidence" value="ECO:0007669"/>
    <property type="project" value="TreeGrafter"/>
</dbReference>
<dbReference type="InterPro" id="IPR032675">
    <property type="entry name" value="LRR_dom_sf"/>
</dbReference>
<dbReference type="AlphaFoldDB" id="A0A0N4ZYD5"/>
<dbReference type="InterPro" id="IPR050216">
    <property type="entry name" value="LRR_domain-containing"/>
</dbReference>
<evidence type="ECO:0000259" key="4">
    <source>
        <dbReference type="Pfam" id="PF25344"/>
    </source>
</evidence>
<evidence type="ECO:0000256" key="2">
    <source>
        <dbReference type="ARBA" id="ARBA00022737"/>
    </source>
</evidence>
<organism evidence="5 6">
    <name type="scientific">Parastrongyloides trichosuri</name>
    <name type="common">Possum-specific nematode worm</name>
    <dbReference type="NCBI Taxonomy" id="131310"/>
    <lineage>
        <taxon>Eukaryota</taxon>
        <taxon>Metazoa</taxon>
        <taxon>Ecdysozoa</taxon>
        <taxon>Nematoda</taxon>
        <taxon>Chromadorea</taxon>
        <taxon>Rhabditida</taxon>
        <taxon>Tylenchina</taxon>
        <taxon>Panagrolaimomorpha</taxon>
        <taxon>Strongyloidoidea</taxon>
        <taxon>Strongyloididae</taxon>
        <taxon>Parastrongyloides</taxon>
    </lineage>
</organism>
<keyword evidence="1" id="KW-0433">Leucine-rich repeat</keyword>
<evidence type="ECO:0000256" key="3">
    <source>
        <dbReference type="ARBA" id="ARBA00023242"/>
    </source>
</evidence>
<dbReference type="STRING" id="131310.A0A0N4ZYD5"/>
<dbReference type="WBParaSite" id="PTRK_0001380600.1">
    <property type="protein sequence ID" value="PTRK_0001380600.1"/>
    <property type="gene ID" value="PTRK_0001380600"/>
</dbReference>
<sequence>MECSFACVKDNVNQRIRYSQASITLTTDPPKTIKSTCKSPLGLEIKCNGKSLSVIPLYEDSIEKIISTNLHLGMLTIFFRDPKKIMYIRNANAEHLKLIYKNLMYLKNGDVDKIDVLHVSAKKISPSILEIHDSKGLVEAKFSKFLTSLTYETKFHKLLPMSLRKCDNLRNLIIKRAFSDGEMEIPKMFFHSLGLLKNLISFTFALNHEMNVGQVLMLLETLPNTITKLSLEENGITELPDSFGKFKNLQILLLGKNNIVTIPKSITYLKKLTHLDITTKDSEIFYAPARCWSSLSNCEIVFGRPSLPNTQVQNYEIVHSKIKELCYCHTIPPPVPVHVPCTLKELAIADGRVMNSPYLIPYNIIEEFSSSFVCDICLKVRLDYMHRCCFRREETFFGRSMIVPMMREANLGLFSYKKICRHCFVNQPKPYIVHTTPIRLLIFPENVFNLNPLPFL</sequence>
<evidence type="ECO:0000313" key="5">
    <source>
        <dbReference type="Proteomes" id="UP000038045"/>
    </source>
</evidence>
<dbReference type="PANTHER" id="PTHR48051:SF1">
    <property type="entry name" value="RAS SUPPRESSOR PROTEIN 1"/>
    <property type="match status" value="1"/>
</dbReference>